<evidence type="ECO:0000256" key="6">
    <source>
        <dbReference type="PIRNR" id="PIRNR028763"/>
    </source>
</evidence>
<comment type="function">
    <text evidence="6">DNA-dependent RNA polymerase catalyzes the transcription of DNA into RNA using the four ribonucleoside triphosphates as substrates. Specific peripheric component of RNA polymerase III which synthesizes small RNAs, such as 5S rRNA and tRNAs.</text>
</comment>
<dbReference type="Pfam" id="PF05158">
    <property type="entry name" value="RNA_pol_Rpc34"/>
    <property type="match status" value="1"/>
</dbReference>
<keyword evidence="3 6" id="KW-0240">DNA-directed RNA polymerase</keyword>
<dbReference type="GO" id="GO:0005737">
    <property type="term" value="C:cytoplasm"/>
    <property type="evidence" value="ECO:0007669"/>
    <property type="project" value="UniProtKB-ARBA"/>
</dbReference>
<dbReference type="SUPFAM" id="SSF46785">
    <property type="entry name" value="Winged helix' DNA-binding domain"/>
    <property type="match status" value="1"/>
</dbReference>
<protein>
    <recommendedName>
        <fullName evidence="6">DNA-directed RNA polymerase III subunit RPC6</fullName>
        <shortName evidence="6">RNA polymerase III subunit C6</shortName>
    </recommendedName>
</protein>
<dbReference type="InterPro" id="IPR036390">
    <property type="entry name" value="WH_DNA-bd_sf"/>
</dbReference>
<comment type="subcellular location">
    <subcellularLocation>
        <location evidence="1 6">Nucleus</location>
    </subcellularLocation>
</comment>
<evidence type="ECO:0000256" key="5">
    <source>
        <dbReference type="ARBA" id="ARBA00023242"/>
    </source>
</evidence>
<accession>A0A6G0WWY0</accession>
<evidence type="ECO:0000256" key="3">
    <source>
        <dbReference type="ARBA" id="ARBA00022478"/>
    </source>
</evidence>
<evidence type="ECO:0000256" key="1">
    <source>
        <dbReference type="ARBA" id="ARBA00004123"/>
    </source>
</evidence>
<comment type="similarity">
    <text evidence="2 6">Belongs to the eukaryotic RPC34/RPC39 RNA polymerase subunit family.</text>
</comment>
<dbReference type="InterPro" id="IPR036388">
    <property type="entry name" value="WH-like_DNA-bd_sf"/>
</dbReference>
<organism evidence="7 8">
    <name type="scientific">Aphanomyces euteiches</name>
    <dbReference type="NCBI Taxonomy" id="100861"/>
    <lineage>
        <taxon>Eukaryota</taxon>
        <taxon>Sar</taxon>
        <taxon>Stramenopiles</taxon>
        <taxon>Oomycota</taxon>
        <taxon>Saprolegniomycetes</taxon>
        <taxon>Saprolegniales</taxon>
        <taxon>Verrucalvaceae</taxon>
        <taxon>Aphanomyces</taxon>
    </lineage>
</organism>
<dbReference type="GO" id="GO:0005666">
    <property type="term" value="C:RNA polymerase III complex"/>
    <property type="evidence" value="ECO:0007669"/>
    <property type="project" value="UniProtKB-UniRule"/>
</dbReference>
<gene>
    <name evidence="7" type="ORF">Ae201684_010722</name>
</gene>
<evidence type="ECO:0000313" key="7">
    <source>
        <dbReference type="EMBL" id="KAF0732069.1"/>
    </source>
</evidence>
<dbReference type="PANTHER" id="PTHR12780">
    <property type="entry name" value="RNA POLYMERASE III DNA DIRECTED , 39KD SUBUNIT-RELATED"/>
    <property type="match status" value="1"/>
</dbReference>
<comment type="caution">
    <text evidence="7">The sequence shown here is derived from an EMBL/GenBank/DDBJ whole genome shotgun (WGS) entry which is preliminary data.</text>
</comment>
<keyword evidence="5 6" id="KW-0539">Nucleus</keyword>
<evidence type="ECO:0000313" key="8">
    <source>
        <dbReference type="Proteomes" id="UP000481153"/>
    </source>
</evidence>
<reference evidence="7 8" key="1">
    <citation type="submission" date="2019-07" db="EMBL/GenBank/DDBJ databases">
        <title>Genomics analysis of Aphanomyces spp. identifies a new class of oomycete effector associated with host adaptation.</title>
        <authorList>
            <person name="Gaulin E."/>
        </authorList>
    </citation>
    <scope>NUCLEOTIDE SEQUENCE [LARGE SCALE GENOMIC DNA]</scope>
    <source>
        <strain evidence="7 8">ATCC 201684</strain>
    </source>
</reference>
<dbReference type="Proteomes" id="UP000481153">
    <property type="component" value="Unassembled WGS sequence"/>
</dbReference>
<keyword evidence="8" id="KW-1185">Reference proteome</keyword>
<evidence type="ECO:0000256" key="4">
    <source>
        <dbReference type="ARBA" id="ARBA00023163"/>
    </source>
</evidence>
<dbReference type="InterPro" id="IPR007832">
    <property type="entry name" value="RNA_pol_Rpc34"/>
</dbReference>
<dbReference type="Gene3D" id="1.10.10.10">
    <property type="entry name" value="Winged helix-like DNA-binding domain superfamily/Winged helix DNA-binding domain"/>
    <property type="match status" value="1"/>
</dbReference>
<name>A0A6G0WWY0_9STRA</name>
<dbReference type="InterPro" id="IPR016049">
    <property type="entry name" value="RNA_pol_Rpc34-like"/>
</dbReference>
<dbReference type="VEuPathDB" id="FungiDB:AeMF1_001053"/>
<dbReference type="AlphaFoldDB" id="A0A6G0WWY0"/>
<dbReference type="EMBL" id="VJMJ01000137">
    <property type="protein sequence ID" value="KAF0732069.1"/>
    <property type="molecule type" value="Genomic_DNA"/>
</dbReference>
<dbReference type="OrthoDB" id="613763at2759"/>
<dbReference type="FunFam" id="1.10.10.10:FF:000116">
    <property type="entry name" value="DNA-directed RNA polymerase III subunit RPC6"/>
    <property type="match status" value="1"/>
</dbReference>
<keyword evidence="4 6" id="KW-0804">Transcription</keyword>
<evidence type="ECO:0000256" key="2">
    <source>
        <dbReference type="ARBA" id="ARBA00011038"/>
    </source>
</evidence>
<dbReference type="PIRSF" id="PIRSF028763">
    <property type="entry name" value="RNA_pol_Rpc34"/>
    <property type="match status" value="1"/>
</dbReference>
<proteinExistence type="inferred from homology"/>
<dbReference type="GO" id="GO:0006383">
    <property type="term" value="P:transcription by RNA polymerase III"/>
    <property type="evidence" value="ECO:0007669"/>
    <property type="project" value="UniProtKB-UniRule"/>
</dbReference>
<dbReference type="GO" id="GO:0005654">
    <property type="term" value="C:nucleoplasm"/>
    <property type="evidence" value="ECO:0007669"/>
    <property type="project" value="UniProtKB-ARBA"/>
</dbReference>
<sequence length="284" mass="32117">MDHAKVFLDLLASSSDAISDAKVRETFHDEYAKLPPVINNLMREGRIRIFKQGANSLMYGLVAKEEAERMRGLTAEQIAVLREIEGSGNKGIWTRDIKTKTNIPEVIIRKTIKILETRQLIKAVKSIAQKNRKLYMKFDLDPSRDITGGPWYNEQEFDHGFIDALRDFVCGFIKAKGVVTLKQITDQVHESGITRVSLGPDEMMSILNTLIYEERVEEVRAIRIAHGEVGEVKYKVSKDVSDFDSLSETPCGICPVFDQCADGNIISPATCVYLTKWLDIKDEF</sequence>